<feature type="chain" id="PRO_5020454897" evidence="3">
    <location>
        <begin position="25"/>
        <end position="203"/>
    </location>
</feature>
<feature type="region of interest" description="Disordered" evidence="1">
    <location>
        <begin position="54"/>
        <end position="81"/>
    </location>
</feature>
<gene>
    <name evidence="4" type="ORF">EX895_004062</name>
</gene>
<keyword evidence="2" id="KW-0472">Membrane</keyword>
<evidence type="ECO:0000256" key="3">
    <source>
        <dbReference type="SAM" id="SignalP"/>
    </source>
</evidence>
<dbReference type="GeneID" id="40726957"/>
<name>A0A4U7KS50_9BASI</name>
<comment type="caution">
    <text evidence="4">The sequence shown here is derived from an EMBL/GenBank/DDBJ whole genome shotgun (WGS) entry which is preliminary data.</text>
</comment>
<dbReference type="RefSeq" id="XP_029739370.1">
    <property type="nucleotide sequence ID" value="XM_029884660.1"/>
</dbReference>
<sequence length="203" mass="20915">MRSLSFFTTALIALLLALATLATAQLEAIDSVAQPFERSLDDAALPSERSLLEARQSTNTTTSSASASASAPTASGSAPVGGDATITESNCSMTNHLSVNQQASWGNGFINTCCGFSQGTACWYRNQNAVSADLECEIPSCAELESEDKSKMIGFVPLNSTNGSGKYGNIFLSLGMLSPAAMVVPMVGVVSVVAIAVSVMSAL</sequence>
<feature type="compositionally biased region" description="Low complexity" evidence="1">
    <location>
        <begin position="57"/>
        <end position="78"/>
    </location>
</feature>
<dbReference type="AlphaFoldDB" id="A0A4U7KS50"/>
<keyword evidence="2" id="KW-1133">Transmembrane helix</keyword>
<dbReference type="OrthoDB" id="2553689at2759"/>
<keyword evidence="2" id="KW-0812">Transmembrane</keyword>
<dbReference type="Proteomes" id="UP000306050">
    <property type="component" value="Chromosome SGRAM_22"/>
</dbReference>
<keyword evidence="3" id="KW-0732">Signal</keyword>
<accession>A0A4U7KS50</accession>
<keyword evidence="5" id="KW-1185">Reference proteome</keyword>
<organism evidence="4 5">
    <name type="scientific">Sporisorium graminicola</name>
    <dbReference type="NCBI Taxonomy" id="280036"/>
    <lineage>
        <taxon>Eukaryota</taxon>
        <taxon>Fungi</taxon>
        <taxon>Dikarya</taxon>
        <taxon>Basidiomycota</taxon>
        <taxon>Ustilaginomycotina</taxon>
        <taxon>Ustilaginomycetes</taxon>
        <taxon>Ustilaginales</taxon>
        <taxon>Ustilaginaceae</taxon>
        <taxon>Sporisorium</taxon>
    </lineage>
</organism>
<dbReference type="KEGG" id="sgra:EX895_004062"/>
<evidence type="ECO:0000256" key="2">
    <source>
        <dbReference type="SAM" id="Phobius"/>
    </source>
</evidence>
<feature type="signal peptide" evidence="3">
    <location>
        <begin position="1"/>
        <end position="24"/>
    </location>
</feature>
<protein>
    <submittedName>
        <fullName evidence="4">Uncharacterized protein</fullName>
    </submittedName>
</protein>
<evidence type="ECO:0000256" key="1">
    <source>
        <dbReference type="SAM" id="MobiDB-lite"/>
    </source>
</evidence>
<proteinExistence type="predicted"/>
<evidence type="ECO:0000313" key="5">
    <source>
        <dbReference type="Proteomes" id="UP000306050"/>
    </source>
</evidence>
<feature type="transmembrane region" description="Helical" evidence="2">
    <location>
        <begin position="170"/>
        <end position="197"/>
    </location>
</feature>
<dbReference type="EMBL" id="SRRM01000014">
    <property type="protein sequence ID" value="TKY87385.1"/>
    <property type="molecule type" value="Genomic_DNA"/>
</dbReference>
<evidence type="ECO:0000313" key="4">
    <source>
        <dbReference type="EMBL" id="TKY87385.1"/>
    </source>
</evidence>
<reference evidence="4 5" key="1">
    <citation type="submission" date="2019-05" db="EMBL/GenBank/DDBJ databases">
        <title>Sporisorium graminicola CBS 10092 draft sequencing and annotation.</title>
        <authorList>
            <person name="Solano-Gonzalez S."/>
            <person name="Caddick M.X."/>
            <person name="Darby A."/>
        </authorList>
    </citation>
    <scope>NUCLEOTIDE SEQUENCE [LARGE SCALE GENOMIC DNA]</scope>
    <source>
        <strain evidence="4 5">CBS 10092</strain>
    </source>
</reference>